<gene>
    <name evidence="3" type="ORF">LSCM4_05732</name>
</gene>
<feature type="domain" description="EF-hand" evidence="2">
    <location>
        <begin position="80"/>
        <end position="115"/>
    </location>
</feature>
<dbReference type="InterPro" id="IPR050230">
    <property type="entry name" value="CALM/Myosin/TropC-like"/>
</dbReference>
<dbReference type="GO" id="GO:0016460">
    <property type="term" value="C:myosin II complex"/>
    <property type="evidence" value="ECO:0007669"/>
    <property type="project" value="TreeGrafter"/>
</dbReference>
<proteinExistence type="predicted"/>
<reference evidence="4" key="1">
    <citation type="journal article" date="2021" name="Microbiol. Resour. Announc.">
        <title>LGAAP: Leishmaniinae Genome Assembly and Annotation Pipeline.</title>
        <authorList>
            <person name="Almutairi H."/>
            <person name="Urbaniak M.D."/>
            <person name="Bates M.D."/>
            <person name="Jariyapan N."/>
            <person name="Kwakye-Nuako G."/>
            <person name="Thomaz-Soccol V."/>
            <person name="Al-Salem W.S."/>
            <person name="Dillon R.J."/>
            <person name="Bates P.A."/>
            <person name="Gatherer D."/>
        </authorList>
    </citation>
    <scope>NUCLEOTIDE SEQUENCE [LARGE SCALE GENOMIC DNA]</scope>
</reference>
<dbReference type="EMBL" id="JAFHLR010000021">
    <property type="protein sequence ID" value="KAG5479726.1"/>
    <property type="molecule type" value="Genomic_DNA"/>
</dbReference>
<keyword evidence="1" id="KW-0677">Repeat</keyword>
<dbReference type="SMART" id="SM00054">
    <property type="entry name" value="EFh"/>
    <property type="match status" value="2"/>
</dbReference>
<dbReference type="GO" id="GO:0005509">
    <property type="term" value="F:calcium ion binding"/>
    <property type="evidence" value="ECO:0007669"/>
    <property type="project" value="InterPro"/>
</dbReference>
<organism evidence="3 4">
    <name type="scientific">Leishmania orientalis</name>
    <dbReference type="NCBI Taxonomy" id="2249476"/>
    <lineage>
        <taxon>Eukaryota</taxon>
        <taxon>Discoba</taxon>
        <taxon>Euglenozoa</taxon>
        <taxon>Kinetoplastea</taxon>
        <taxon>Metakinetoplastina</taxon>
        <taxon>Trypanosomatida</taxon>
        <taxon>Trypanosomatidae</taxon>
        <taxon>Leishmaniinae</taxon>
        <taxon>Leishmania</taxon>
    </lineage>
</organism>
<evidence type="ECO:0000313" key="4">
    <source>
        <dbReference type="Proteomes" id="UP000674143"/>
    </source>
</evidence>
<dbReference type="RefSeq" id="XP_067063437.1">
    <property type="nucleotide sequence ID" value="XM_067207664.1"/>
</dbReference>
<dbReference type="SMR" id="A0A836HKN7"/>
<feature type="domain" description="EF-hand" evidence="2">
    <location>
        <begin position="7"/>
        <end position="42"/>
    </location>
</feature>
<dbReference type="InterPro" id="IPR002048">
    <property type="entry name" value="EF_hand_dom"/>
</dbReference>
<protein>
    <recommendedName>
        <fullName evidence="2">EF-hand domain-containing protein</fullName>
    </recommendedName>
</protein>
<dbReference type="InterPro" id="IPR011992">
    <property type="entry name" value="EF-hand-dom_pair"/>
</dbReference>
<dbReference type="AlphaFoldDB" id="A0A836HKN7"/>
<evidence type="ECO:0000259" key="2">
    <source>
        <dbReference type="PROSITE" id="PS50222"/>
    </source>
</evidence>
<name>A0A836HKN7_9TRYP</name>
<dbReference type="FunFam" id="1.10.238.10:FF:000178">
    <property type="entry name" value="Calmodulin-2 A"/>
    <property type="match status" value="1"/>
</dbReference>
<dbReference type="CDD" id="cd00051">
    <property type="entry name" value="EFh"/>
    <property type="match status" value="1"/>
</dbReference>
<accession>A0A836HKN7</accession>
<dbReference type="SUPFAM" id="SSF47473">
    <property type="entry name" value="EF-hand"/>
    <property type="match status" value="1"/>
</dbReference>
<evidence type="ECO:0000313" key="3">
    <source>
        <dbReference type="EMBL" id="KAG5479726.1"/>
    </source>
</evidence>
<dbReference type="Gene3D" id="1.10.238.10">
    <property type="entry name" value="EF-hand"/>
    <property type="match status" value="1"/>
</dbReference>
<reference evidence="4" key="2">
    <citation type="journal article" date="2021" name="Sci. Data">
        <title>Chromosome-scale genome sequencing, assembly and annotation of six genomes from subfamily Leishmaniinae.</title>
        <authorList>
            <person name="Almutairi H."/>
            <person name="Urbaniak M.D."/>
            <person name="Bates M.D."/>
            <person name="Jariyapan N."/>
            <person name="Kwakye-Nuako G."/>
            <person name="Thomaz Soccol V."/>
            <person name="Al-Salem W.S."/>
            <person name="Dillon R.J."/>
            <person name="Bates P.A."/>
            <person name="Gatherer D."/>
        </authorList>
    </citation>
    <scope>NUCLEOTIDE SEQUENCE [LARGE SCALE GENOMIC DNA]</scope>
</reference>
<dbReference type="PROSITE" id="PS50222">
    <property type="entry name" value="EF_HAND_2"/>
    <property type="match status" value="2"/>
</dbReference>
<dbReference type="PANTHER" id="PTHR23048">
    <property type="entry name" value="MYOSIN LIGHT CHAIN 1, 3"/>
    <property type="match status" value="1"/>
</dbReference>
<dbReference type="Pfam" id="PF13499">
    <property type="entry name" value="EF-hand_7"/>
    <property type="match status" value="1"/>
</dbReference>
<keyword evidence="4" id="KW-1185">Reference proteome</keyword>
<evidence type="ECO:0000256" key="1">
    <source>
        <dbReference type="ARBA" id="ARBA00022737"/>
    </source>
</evidence>
<dbReference type="KEGG" id="loi:92361598"/>
<dbReference type="Proteomes" id="UP000674143">
    <property type="component" value="Unassembled WGS sequence"/>
</dbReference>
<sequence>MGALSEDQRTRASLQFLLLDQDSDGFIRSDELGTYLRAIGLYPSQSDIASYIALVDSGEQGRVSQERALELYEKLYPQRTTLEELHAALKVLDDDADGYLTTAQLRHALVNLGTRLSVEEAEEILRDVEKDDEGMIILEDITQLLMPTESEEYL</sequence>
<dbReference type="GeneID" id="92361598"/>
<comment type="caution">
    <text evidence="3">The sequence shown here is derived from an EMBL/GenBank/DDBJ whole genome shotgun (WGS) entry which is preliminary data.</text>
</comment>
<dbReference type="PANTHER" id="PTHR23048:SF0">
    <property type="entry name" value="CALMODULIN LIKE 3"/>
    <property type="match status" value="1"/>
</dbReference>